<comment type="caution">
    <text evidence="4">The sequence shown here is derived from an EMBL/GenBank/DDBJ whole genome shotgun (WGS) entry which is preliminary data.</text>
</comment>
<dbReference type="Gene3D" id="3.40.50.1390">
    <property type="entry name" value="Resolvase, N-terminal catalytic domain"/>
    <property type="match status" value="1"/>
</dbReference>
<dbReference type="Gene3D" id="3.90.1750.20">
    <property type="entry name" value="Putative Large Serine Recombinase, Chain B, Domain 2"/>
    <property type="match status" value="1"/>
</dbReference>
<dbReference type="EMBL" id="BMCH01000011">
    <property type="protein sequence ID" value="GGC42075.1"/>
    <property type="molecule type" value="Genomic_DNA"/>
</dbReference>
<dbReference type="SUPFAM" id="SSF53041">
    <property type="entry name" value="Resolvase-like"/>
    <property type="match status" value="1"/>
</dbReference>
<evidence type="ECO:0000313" key="4">
    <source>
        <dbReference type="EMBL" id="GGC42075.1"/>
    </source>
</evidence>
<organism evidence="4 5">
    <name type="scientific">Asaia siamensis</name>
    <dbReference type="NCBI Taxonomy" id="110479"/>
    <lineage>
        <taxon>Bacteria</taxon>
        <taxon>Pseudomonadati</taxon>
        <taxon>Pseudomonadota</taxon>
        <taxon>Alphaproteobacteria</taxon>
        <taxon>Acetobacterales</taxon>
        <taxon>Acetobacteraceae</taxon>
        <taxon>Asaia</taxon>
    </lineage>
</organism>
<reference evidence="5" key="1">
    <citation type="journal article" date="2019" name="Int. J. Syst. Evol. Microbiol.">
        <title>The Global Catalogue of Microorganisms (GCM) 10K type strain sequencing project: providing services to taxonomists for standard genome sequencing and annotation.</title>
        <authorList>
            <consortium name="The Broad Institute Genomics Platform"/>
            <consortium name="The Broad Institute Genome Sequencing Center for Infectious Disease"/>
            <person name="Wu L."/>
            <person name="Ma J."/>
        </authorList>
    </citation>
    <scope>NUCLEOTIDE SEQUENCE [LARGE SCALE GENOMIC DNA]</scope>
    <source>
        <strain evidence="5">CCM 7132</strain>
    </source>
</reference>
<dbReference type="InterPro" id="IPR011109">
    <property type="entry name" value="DNA_bind_recombinase_dom"/>
</dbReference>
<dbReference type="PROSITE" id="PS51737">
    <property type="entry name" value="RECOMBINASE_DNA_BIND"/>
    <property type="match status" value="1"/>
</dbReference>
<proteinExistence type="predicted"/>
<gene>
    <name evidence="4" type="ORF">GCM10007207_29230</name>
</gene>
<evidence type="ECO:0000313" key="5">
    <source>
        <dbReference type="Proteomes" id="UP000637769"/>
    </source>
</evidence>
<dbReference type="InterPro" id="IPR006119">
    <property type="entry name" value="Resolv_N"/>
</dbReference>
<feature type="coiled-coil region" evidence="1">
    <location>
        <begin position="410"/>
        <end position="464"/>
    </location>
</feature>
<keyword evidence="5" id="KW-1185">Reference proteome</keyword>
<dbReference type="PANTHER" id="PTHR30461:SF23">
    <property type="entry name" value="DNA RECOMBINASE-RELATED"/>
    <property type="match status" value="1"/>
</dbReference>
<dbReference type="RefSeq" id="WP_264784227.1">
    <property type="nucleotide sequence ID" value="NZ_BMCH01000011.1"/>
</dbReference>
<sequence>MTERVAIYGRFSDDRQNPHSASDQIAVCTRTAHERGWDIIETYTDEAISGSVRNRPGYQKLRHAIVDGTITVIMAEALDRLSRSQEETANLFNLCRFHDIKIYTLSENWISELHVGLSSTMNALYLRHLADKTKRGLEQRVERGQSAGGLSYGYRVPTLPTGLPDTGKLEIVPEQADVIRRIYTDYARGVSPRAIAAALNAEHIPAPQHGKRRGDGNWRANAIQGNRQRGTGILNNELYGGIRVWNRLRYVRPPGEARRVSRPNPESEWKRDAVPHLRIIDQALWDRVRARQTQIDETRAAKDTGDTQHLSGSHATRRPVYLLSGLIRCGACGGTMNIAGSNPKRYYCADAREKGRFVCQGIPGIAQHKLESTVLDGLRHELMQPAAVADFITRYQAYQRDLDRNRQDALARLRRESGQVQRKIDNVMEAIMRGILTDSTKATLEQLESRKKALTVELAQTTTQAPSLPADLAAVYAAKVTALVTSLNDPATRLEATEAVRGLIDRIIVVWDADLREHRVKIEGKLVALLRAGQTTKPASDQNGRAVRTAAESSLELVAGAGFEPAAFRL</sequence>
<name>A0ABQ1MKL8_9PROT</name>
<evidence type="ECO:0000259" key="2">
    <source>
        <dbReference type="PROSITE" id="PS51736"/>
    </source>
</evidence>
<dbReference type="Pfam" id="PF13408">
    <property type="entry name" value="Zn_ribbon_recom"/>
    <property type="match status" value="1"/>
</dbReference>
<dbReference type="Proteomes" id="UP000637769">
    <property type="component" value="Unassembled WGS sequence"/>
</dbReference>
<dbReference type="InterPro" id="IPR038109">
    <property type="entry name" value="DNA_bind_recomb_sf"/>
</dbReference>
<dbReference type="Pfam" id="PF07508">
    <property type="entry name" value="Recombinase"/>
    <property type="match status" value="1"/>
</dbReference>
<keyword evidence="1" id="KW-0175">Coiled coil</keyword>
<dbReference type="InterPro" id="IPR025827">
    <property type="entry name" value="Zn_ribbon_recom_dom"/>
</dbReference>
<feature type="domain" description="Resolvase/invertase-type recombinase catalytic" evidence="2">
    <location>
        <begin position="4"/>
        <end position="156"/>
    </location>
</feature>
<accession>A0ABQ1MKL8</accession>
<dbReference type="CDD" id="cd00338">
    <property type="entry name" value="Ser_Recombinase"/>
    <property type="match status" value="1"/>
</dbReference>
<evidence type="ECO:0000259" key="3">
    <source>
        <dbReference type="PROSITE" id="PS51737"/>
    </source>
</evidence>
<dbReference type="InterPro" id="IPR050639">
    <property type="entry name" value="SSR_resolvase"/>
</dbReference>
<dbReference type="PROSITE" id="PS51736">
    <property type="entry name" value="RECOMBINASES_3"/>
    <property type="match status" value="1"/>
</dbReference>
<dbReference type="SMART" id="SM00857">
    <property type="entry name" value="Resolvase"/>
    <property type="match status" value="1"/>
</dbReference>
<protein>
    <submittedName>
        <fullName evidence="4">Resolvase</fullName>
    </submittedName>
</protein>
<dbReference type="PANTHER" id="PTHR30461">
    <property type="entry name" value="DNA-INVERTASE FROM LAMBDOID PROPHAGE"/>
    <property type="match status" value="1"/>
</dbReference>
<feature type="domain" description="Recombinase" evidence="3">
    <location>
        <begin position="160"/>
        <end position="298"/>
    </location>
</feature>
<dbReference type="InterPro" id="IPR036162">
    <property type="entry name" value="Resolvase-like_N_sf"/>
</dbReference>
<dbReference type="Pfam" id="PF00239">
    <property type="entry name" value="Resolvase"/>
    <property type="match status" value="1"/>
</dbReference>
<evidence type="ECO:0000256" key="1">
    <source>
        <dbReference type="SAM" id="Coils"/>
    </source>
</evidence>